<evidence type="ECO:0000256" key="7">
    <source>
        <dbReference type="HAMAP-Rule" id="MF_00503"/>
    </source>
</evidence>
<dbReference type="InterPro" id="IPR020594">
    <property type="entry name" value="Ribosomal_bL9_bac/chp"/>
</dbReference>
<keyword evidence="11" id="KW-1185">Reference proteome</keyword>
<gene>
    <name evidence="7" type="primary">rplI</name>
    <name evidence="10" type="ordered locus">Desca_2721</name>
</gene>
<dbReference type="KEGG" id="dca:Desca_2721"/>
<keyword evidence="4 7" id="KW-0689">Ribosomal protein</keyword>
<proteinExistence type="inferred from homology"/>
<name>F6B6Q7_DESCC</name>
<dbReference type="STRING" id="868595.Desca_2721"/>
<evidence type="ECO:0000313" key="10">
    <source>
        <dbReference type="EMBL" id="AEF95538.1"/>
    </source>
</evidence>
<dbReference type="RefSeq" id="WP_013810915.1">
    <property type="nucleotide sequence ID" value="NC_015565.1"/>
</dbReference>
<sequence>MQVVLLQDVSKLGKKGDVVNVTEGYARNFLFPRNLAAPASEGKLKEISIQKQTQAAKKKQQEEQARELAAKISNLTVIIKARVGEGGRLFGAISSKDIADALKAQHGYDVDKKKIVLKEPIKTLGDHKITIKIHPVAQADINVQVQAGE</sequence>
<comment type="function">
    <text evidence="7">Binds to the 23S rRNA.</text>
</comment>
<dbReference type="Gene3D" id="3.40.5.10">
    <property type="entry name" value="Ribosomal protein L9, N-terminal domain"/>
    <property type="match status" value="1"/>
</dbReference>
<dbReference type="Proteomes" id="UP000009226">
    <property type="component" value="Chromosome"/>
</dbReference>
<dbReference type="Gene3D" id="3.10.430.100">
    <property type="entry name" value="Ribosomal protein L9, C-terminal domain"/>
    <property type="match status" value="1"/>
</dbReference>
<dbReference type="InterPro" id="IPR036935">
    <property type="entry name" value="Ribosomal_bL9_N_sf"/>
</dbReference>
<keyword evidence="3 7" id="KW-0694">RNA-binding</keyword>
<dbReference type="InterPro" id="IPR000244">
    <property type="entry name" value="Ribosomal_bL9"/>
</dbReference>
<keyword evidence="2 7" id="KW-0699">rRNA-binding</keyword>
<evidence type="ECO:0000256" key="3">
    <source>
        <dbReference type="ARBA" id="ARBA00022884"/>
    </source>
</evidence>
<evidence type="ECO:0000256" key="1">
    <source>
        <dbReference type="ARBA" id="ARBA00010605"/>
    </source>
</evidence>
<dbReference type="InterPro" id="IPR020070">
    <property type="entry name" value="Ribosomal_bL9_N"/>
</dbReference>
<dbReference type="HAMAP" id="MF_00503">
    <property type="entry name" value="Ribosomal_bL9"/>
    <property type="match status" value="1"/>
</dbReference>
<evidence type="ECO:0000259" key="9">
    <source>
        <dbReference type="PROSITE" id="PS00651"/>
    </source>
</evidence>
<feature type="coiled-coil region" evidence="8">
    <location>
        <begin position="44"/>
        <end position="78"/>
    </location>
</feature>
<dbReference type="GO" id="GO:1990904">
    <property type="term" value="C:ribonucleoprotein complex"/>
    <property type="evidence" value="ECO:0007669"/>
    <property type="project" value="UniProtKB-KW"/>
</dbReference>
<dbReference type="EMBL" id="CP002736">
    <property type="protein sequence ID" value="AEF95538.1"/>
    <property type="molecule type" value="Genomic_DNA"/>
</dbReference>
<dbReference type="NCBIfam" id="TIGR00158">
    <property type="entry name" value="L9"/>
    <property type="match status" value="1"/>
</dbReference>
<keyword evidence="5 7" id="KW-0687">Ribonucleoprotein</keyword>
<evidence type="ECO:0000256" key="6">
    <source>
        <dbReference type="ARBA" id="ARBA00035292"/>
    </source>
</evidence>
<dbReference type="InterPro" id="IPR020069">
    <property type="entry name" value="Ribosomal_bL9_C"/>
</dbReference>
<dbReference type="PROSITE" id="PS00651">
    <property type="entry name" value="RIBOSOMAL_L9"/>
    <property type="match status" value="1"/>
</dbReference>
<organism evidence="10 11">
    <name type="scientific">Desulfotomaculum nigrificans (strain DSM 14880 / VKM B-2319 / CO-1-SRB)</name>
    <name type="common">Desulfotomaculum carboxydivorans</name>
    <dbReference type="NCBI Taxonomy" id="868595"/>
    <lineage>
        <taxon>Bacteria</taxon>
        <taxon>Bacillati</taxon>
        <taxon>Bacillota</taxon>
        <taxon>Clostridia</taxon>
        <taxon>Eubacteriales</taxon>
        <taxon>Desulfotomaculaceae</taxon>
        <taxon>Desulfotomaculum</taxon>
    </lineage>
</organism>
<dbReference type="SUPFAM" id="SSF55653">
    <property type="entry name" value="Ribosomal protein L9 C-domain"/>
    <property type="match status" value="1"/>
</dbReference>
<dbReference type="InterPro" id="IPR036791">
    <property type="entry name" value="Ribosomal_bL9_C_sf"/>
</dbReference>
<dbReference type="InterPro" id="IPR009027">
    <property type="entry name" value="Ribosomal_bL9/RNase_H1_N"/>
</dbReference>
<evidence type="ECO:0000313" key="11">
    <source>
        <dbReference type="Proteomes" id="UP000009226"/>
    </source>
</evidence>
<keyword evidence="8" id="KW-0175">Coiled coil</keyword>
<reference evidence="10" key="1">
    <citation type="submission" date="2011-05" db="EMBL/GenBank/DDBJ databases">
        <title>Complete sequence of Desulfotomaculum carboxydivorans CO-1-SRB.</title>
        <authorList>
            <consortium name="US DOE Joint Genome Institute"/>
            <person name="Lucas S."/>
            <person name="Han J."/>
            <person name="Lapidus A."/>
            <person name="Cheng J.-F."/>
            <person name="Goodwin L."/>
            <person name="Pitluck S."/>
            <person name="Peters L."/>
            <person name="Mikhailova N."/>
            <person name="Lu M."/>
            <person name="Han C."/>
            <person name="Tapia R."/>
            <person name="Land M."/>
            <person name="Hauser L."/>
            <person name="Kyrpides N."/>
            <person name="Ivanova N."/>
            <person name="Pagani I."/>
            <person name="Stams A."/>
            <person name="Plugge C."/>
            <person name="Muyzer G."/>
            <person name="Kuever J."/>
            <person name="Parshina S."/>
            <person name="Ivanova A."/>
            <person name="Nazina T."/>
            <person name="Woyke T."/>
        </authorList>
    </citation>
    <scope>NUCLEOTIDE SEQUENCE [LARGE SCALE GENOMIC DNA]</scope>
    <source>
        <strain evidence="10">CO-1-SRB</strain>
    </source>
</reference>
<evidence type="ECO:0000256" key="8">
    <source>
        <dbReference type="SAM" id="Coils"/>
    </source>
</evidence>
<dbReference type="GO" id="GO:0019843">
    <property type="term" value="F:rRNA binding"/>
    <property type="evidence" value="ECO:0007669"/>
    <property type="project" value="UniProtKB-UniRule"/>
</dbReference>
<dbReference type="eggNOG" id="COG0359">
    <property type="taxonomic scope" value="Bacteria"/>
</dbReference>
<dbReference type="GO" id="GO:0003735">
    <property type="term" value="F:structural constituent of ribosome"/>
    <property type="evidence" value="ECO:0007669"/>
    <property type="project" value="InterPro"/>
</dbReference>
<evidence type="ECO:0000256" key="2">
    <source>
        <dbReference type="ARBA" id="ARBA00022730"/>
    </source>
</evidence>
<dbReference type="GO" id="GO:0006412">
    <property type="term" value="P:translation"/>
    <property type="evidence" value="ECO:0007669"/>
    <property type="project" value="UniProtKB-UniRule"/>
</dbReference>
<dbReference type="Pfam" id="PF01281">
    <property type="entry name" value="Ribosomal_L9_N"/>
    <property type="match status" value="1"/>
</dbReference>
<dbReference type="Pfam" id="PF03948">
    <property type="entry name" value="Ribosomal_L9_C"/>
    <property type="match status" value="1"/>
</dbReference>
<accession>F6B6Q7</accession>
<dbReference type="AlphaFoldDB" id="F6B6Q7"/>
<comment type="similarity">
    <text evidence="1 7">Belongs to the bacterial ribosomal protein bL9 family.</text>
</comment>
<protein>
    <recommendedName>
        <fullName evidence="6 7">Large ribosomal subunit protein bL9</fullName>
    </recommendedName>
</protein>
<feature type="domain" description="Ribosomal protein L9" evidence="9">
    <location>
        <begin position="13"/>
        <end position="40"/>
    </location>
</feature>
<evidence type="ECO:0000256" key="4">
    <source>
        <dbReference type="ARBA" id="ARBA00022980"/>
    </source>
</evidence>
<dbReference type="HOGENOM" id="CLU_078938_3_0_9"/>
<evidence type="ECO:0000256" key="5">
    <source>
        <dbReference type="ARBA" id="ARBA00023274"/>
    </source>
</evidence>
<dbReference type="PANTHER" id="PTHR21368">
    <property type="entry name" value="50S RIBOSOMAL PROTEIN L9"/>
    <property type="match status" value="1"/>
</dbReference>
<dbReference type="SUPFAM" id="SSF55658">
    <property type="entry name" value="L9 N-domain-like"/>
    <property type="match status" value="1"/>
</dbReference>
<dbReference type="GO" id="GO:0005840">
    <property type="term" value="C:ribosome"/>
    <property type="evidence" value="ECO:0007669"/>
    <property type="project" value="UniProtKB-KW"/>
</dbReference>